<name>A0A9X2APE6_9BURK</name>
<evidence type="ECO:0000313" key="4">
    <source>
        <dbReference type="Proteomes" id="UP001139447"/>
    </source>
</evidence>
<feature type="transmembrane region" description="Helical" evidence="1">
    <location>
        <begin position="359"/>
        <end position="378"/>
    </location>
</feature>
<dbReference type="RefSeq" id="WP_243303789.1">
    <property type="nucleotide sequence ID" value="NZ_JALGBI010000001.1"/>
</dbReference>
<evidence type="ECO:0000259" key="2">
    <source>
        <dbReference type="SMART" id="SM00267"/>
    </source>
</evidence>
<sequence>MLLLGAVLSLSALARTALELDTARQPVNLDDWGDAWIDTGGKAQPAQVDRDPSLPWQPTRGNAIYAFAAGQALWVRFTLPPSPDNERWYLELPYPSVNLVSLYRQDGAGQWDEQRAGDTLAVNTWPVPHRHPLMPVALSAETPRRYLLRIENPYGFSAPLRFVSESYLSYHEQRVSLILGIYFGLAGLAALLAALSAVSLRDRAYALYAPSVALMALTQASMTGIAGLHLWPGLAWWNDVSSLVLPVLTLISLLLFVSAVVSMRERSRHFHAGLIGLAVLGALVAIGIMVIEPQHRLWLLVPYTLLTQVAGLLALFWSWRRGDRFAPWLVLGALPVIGAAALPIARICGLVPVSFATMYGMQIGIAFELPVLLVILMLRSQQRREHNRRIHGMDRMDPATGLINGHVLTERLQRMIGRSERLHHQSAVLLIDIVNIEQIQRGFDRKSAEELPLRVAGRLLATARSIDSVARLSEYRFGMLVEGPLTSEEAAAVGPRLVARCLMPFRNKPPEWVAQLRVVWARVPQDSGDATALLERLGSALGAVPRDSRRAVFPLRE</sequence>
<keyword evidence="1" id="KW-0812">Transmembrane</keyword>
<dbReference type="InterPro" id="IPR011622">
    <property type="entry name" value="7TMR_DISM_rcpt_extracell_dom2"/>
</dbReference>
<organism evidence="3 4">
    <name type="scientific">Variovorax terrae</name>
    <dbReference type="NCBI Taxonomy" id="2923278"/>
    <lineage>
        <taxon>Bacteria</taxon>
        <taxon>Pseudomonadati</taxon>
        <taxon>Pseudomonadota</taxon>
        <taxon>Betaproteobacteria</taxon>
        <taxon>Burkholderiales</taxon>
        <taxon>Comamonadaceae</taxon>
        <taxon>Variovorax</taxon>
    </lineage>
</organism>
<dbReference type="GO" id="GO:0071111">
    <property type="term" value="F:cyclic-guanylate-specific phosphodiesterase activity"/>
    <property type="evidence" value="ECO:0007669"/>
    <property type="project" value="InterPro"/>
</dbReference>
<dbReference type="PANTHER" id="PTHR33121:SF70">
    <property type="entry name" value="SIGNALING PROTEIN YKOW"/>
    <property type="match status" value="1"/>
</dbReference>
<dbReference type="Pfam" id="PF07696">
    <property type="entry name" value="7TMR-DISMED2"/>
    <property type="match status" value="1"/>
</dbReference>
<dbReference type="InterPro" id="IPR029787">
    <property type="entry name" value="Nucleotide_cyclase"/>
</dbReference>
<dbReference type="Gene3D" id="3.30.70.270">
    <property type="match status" value="1"/>
</dbReference>
<keyword evidence="4" id="KW-1185">Reference proteome</keyword>
<proteinExistence type="predicted"/>
<dbReference type="InterPro" id="IPR043128">
    <property type="entry name" value="Rev_trsase/Diguanyl_cyclase"/>
</dbReference>
<protein>
    <submittedName>
        <fullName evidence="3">Diguanylate cyclase</fullName>
        <ecNumber evidence="3">2.7.7.65</ecNumber>
    </submittedName>
</protein>
<keyword evidence="1" id="KW-0472">Membrane</keyword>
<feature type="transmembrane region" description="Helical" evidence="1">
    <location>
        <begin position="329"/>
        <end position="353"/>
    </location>
</feature>
<dbReference type="SMART" id="SM00267">
    <property type="entry name" value="GGDEF"/>
    <property type="match status" value="1"/>
</dbReference>
<keyword evidence="1" id="KW-1133">Transmembrane helix</keyword>
<dbReference type="GO" id="GO:0052621">
    <property type="term" value="F:diguanylate cyclase activity"/>
    <property type="evidence" value="ECO:0007669"/>
    <property type="project" value="UniProtKB-EC"/>
</dbReference>
<keyword evidence="3" id="KW-0808">Transferase</keyword>
<evidence type="ECO:0000256" key="1">
    <source>
        <dbReference type="SAM" id="Phobius"/>
    </source>
</evidence>
<dbReference type="EC" id="2.7.7.65" evidence="3"/>
<keyword evidence="3" id="KW-0548">Nucleotidyltransferase</keyword>
<gene>
    <name evidence="3" type="ORF">MMF98_01940</name>
</gene>
<dbReference type="Gene3D" id="2.60.40.2380">
    <property type="match status" value="1"/>
</dbReference>
<feature type="transmembrane region" description="Helical" evidence="1">
    <location>
        <begin position="270"/>
        <end position="291"/>
    </location>
</feature>
<dbReference type="AlphaFoldDB" id="A0A9X2APE6"/>
<comment type="caution">
    <text evidence="3">The sequence shown here is derived from an EMBL/GenBank/DDBJ whole genome shotgun (WGS) entry which is preliminary data.</text>
</comment>
<dbReference type="Pfam" id="PF07695">
    <property type="entry name" value="7TMR-DISM_7TM"/>
    <property type="match status" value="1"/>
</dbReference>
<dbReference type="Pfam" id="PF00990">
    <property type="entry name" value="GGDEF"/>
    <property type="match status" value="1"/>
</dbReference>
<feature type="transmembrane region" description="Helical" evidence="1">
    <location>
        <begin position="297"/>
        <end position="317"/>
    </location>
</feature>
<feature type="domain" description="GGDEF" evidence="2">
    <location>
        <begin position="383"/>
        <end position="555"/>
    </location>
</feature>
<feature type="transmembrane region" description="Helical" evidence="1">
    <location>
        <begin position="205"/>
        <end position="231"/>
    </location>
</feature>
<accession>A0A9X2APE6</accession>
<dbReference type="SUPFAM" id="SSF55073">
    <property type="entry name" value="Nucleotide cyclase"/>
    <property type="match status" value="1"/>
</dbReference>
<reference evidence="3" key="1">
    <citation type="submission" date="2022-03" db="EMBL/GenBank/DDBJ databases">
        <authorList>
            <person name="Woo C.Y."/>
        </authorList>
    </citation>
    <scope>NUCLEOTIDE SEQUENCE</scope>
    <source>
        <strain evidence="3">CYS-02</strain>
    </source>
</reference>
<dbReference type="InterPro" id="IPR000160">
    <property type="entry name" value="GGDEF_dom"/>
</dbReference>
<feature type="transmembrane region" description="Helical" evidence="1">
    <location>
        <begin position="177"/>
        <end position="198"/>
    </location>
</feature>
<dbReference type="PANTHER" id="PTHR33121">
    <property type="entry name" value="CYCLIC DI-GMP PHOSPHODIESTERASE PDEF"/>
    <property type="match status" value="1"/>
</dbReference>
<dbReference type="InterPro" id="IPR050706">
    <property type="entry name" value="Cyclic-di-GMP_PDE-like"/>
</dbReference>
<dbReference type="Proteomes" id="UP001139447">
    <property type="component" value="Unassembled WGS sequence"/>
</dbReference>
<dbReference type="EMBL" id="JALGBI010000001">
    <property type="protein sequence ID" value="MCJ0761961.1"/>
    <property type="molecule type" value="Genomic_DNA"/>
</dbReference>
<evidence type="ECO:0000313" key="3">
    <source>
        <dbReference type="EMBL" id="MCJ0761961.1"/>
    </source>
</evidence>
<dbReference type="InterPro" id="IPR011623">
    <property type="entry name" value="7TMR_DISM_rcpt_extracell_dom1"/>
</dbReference>
<feature type="transmembrane region" description="Helical" evidence="1">
    <location>
        <begin position="243"/>
        <end position="263"/>
    </location>
</feature>